<sequence length="426" mass="48881">MYEFTVPMFGPEIGHGVDLETRNEQIRFSWDVLKPNSKKACVGAMAEEVESSRLQKGEKEEEIEEVMGGEKQMSDEKKEGGSKRKNKYAVACSIIGSIISILMGYGMDYFSRWGEQGMVDLKHELQQVLMFIAGRCLLGREPHQHVVSYLPTPAHRRRDRAHRRLKELIIHAIRSRRNSSHPCARENHDVLQHLIDSRYKDERPTTDEEVAGMLLAIMFAGKHTSSAASIWTGIHLLSHPNHLCATINELDQVMARHRDANHHLDYDILQEMRTLHFCIKEALRLHPMLVALARHALTNFTVQTKEGEKYTIPGGHMLISSILVNNYLPHVYKDPLVVFDPQRFAPGREEDKVTGPFTYLTFGAIRHACPGEFFAYTQIKVIWSYLLRNFELKMVSPFPQTKWNAVAPEPKGKVIVSYRRRQLTTM</sequence>
<feature type="binding site" description="axial binding residue" evidence="5">
    <location>
        <position position="369"/>
    </location>
    <ligand>
        <name>heme</name>
        <dbReference type="ChEBI" id="CHEBI:30413"/>
    </ligand>
    <ligandPart>
        <name>Fe</name>
        <dbReference type="ChEBI" id="CHEBI:18248"/>
    </ligandPart>
</feature>
<comment type="similarity">
    <text evidence="1">Belongs to the cytochrome P450 family.</text>
</comment>
<dbReference type="InterPro" id="IPR002403">
    <property type="entry name" value="Cyt_P450_E_grp-IV"/>
</dbReference>
<evidence type="ECO:0000256" key="4">
    <source>
        <dbReference type="ARBA" id="ARBA00023004"/>
    </source>
</evidence>
<evidence type="ECO:0000256" key="2">
    <source>
        <dbReference type="ARBA" id="ARBA00022617"/>
    </source>
</evidence>
<evidence type="ECO:0000256" key="7">
    <source>
        <dbReference type="SAM" id="Phobius"/>
    </source>
</evidence>
<dbReference type="GO" id="GO:0005506">
    <property type="term" value="F:iron ion binding"/>
    <property type="evidence" value="ECO:0007669"/>
    <property type="project" value="InterPro"/>
</dbReference>
<evidence type="ECO:0008006" key="10">
    <source>
        <dbReference type="Google" id="ProtNLM"/>
    </source>
</evidence>
<dbReference type="eggNOG" id="KOG0684">
    <property type="taxonomic scope" value="Eukaryota"/>
</dbReference>
<evidence type="ECO:0000256" key="6">
    <source>
        <dbReference type="SAM" id="MobiDB-lite"/>
    </source>
</evidence>
<dbReference type="GO" id="GO:0004497">
    <property type="term" value="F:monooxygenase activity"/>
    <property type="evidence" value="ECO:0007669"/>
    <property type="project" value="InterPro"/>
</dbReference>
<name>A0A0D9WYN0_9ORYZ</name>
<accession>A0A0D9WYN0</accession>
<dbReference type="Pfam" id="PF00067">
    <property type="entry name" value="p450"/>
    <property type="match status" value="1"/>
</dbReference>
<keyword evidence="2 5" id="KW-0349">Heme</keyword>
<dbReference type="EnsemblPlants" id="LPERR07G11550.1">
    <property type="protein sequence ID" value="LPERR07G11550.1"/>
    <property type="gene ID" value="LPERR07G11550"/>
</dbReference>
<feature type="region of interest" description="Disordered" evidence="6">
    <location>
        <begin position="52"/>
        <end position="82"/>
    </location>
</feature>
<keyword evidence="4 5" id="KW-0408">Iron</keyword>
<organism evidence="8 9">
    <name type="scientific">Leersia perrieri</name>
    <dbReference type="NCBI Taxonomy" id="77586"/>
    <lineage>
        <taxon>Eukaryota</taxon>
        <taxon>Viridiplantae</taxon>
        <taxon>Streptophyta</taxon>
        <taxon>Embryophyta</taxon>
        <taxon>Tracheophyta</taxon>
        <taxon>Spermatophyta</taxon>
        <taxon>Magnoliopsida</taxon>
        <taxon>Liliopsida</taxon>
        <taxon>Poales</taxon>
        <taxon>Poaceae</taxon>
        <taxon>BOP clade</taxon>
        <taxon>Oryzoideae</taxon>
        <taxon>Oryzeae</taxon>
        <taxon>Oryzinae</taxon>
        <taxon>Leersia</taxon>
    </lineage>
</organism>
<protein>
    <recommendedName>
        <fullName evidence="10">Cytochrome P450</fullName>
    </recommendedName>
</protein>
<comment type="cofactor">
    <cofactor evidence="5">
        <name>heme</name>
        <dbReference type="ChEBI" id="CHEBI:30413"/>
    </cofactor>
</comment>
<dbReference type="GO" id="GO:0020037">
    <property type="term" value="F:heme binding"/>
    <property type="evidence" value="ECO:0007669"/>
    <property type="project" value="InterPro"/>
</dbReference>
<evidence type="ECO:0000313" key="9">
    <source>
        <dbReference type="Proteomes" id="UP000032180"/>
    </source>
</evidence>
<evidence type="ECO:0000256" key="5">
    <source>
        <dbReference type="PIRSR" id="PIRSR602403-1"/>
    </source>
</evidence>
<dbReference type="GO" id="GO:0016705">
    <property type="term" value="F:oxidoreductase activity, acting on paired donors, with incorporation or reduction of molecular oxygen"/>
    <property type="evidence" value="ECO:0007669"/>
    <property type="project" value="InterPro"/>
</dbReference>
<dbReference type="SUPFAM" id="SSF48264">
    <property type="entry name" value="Cytochrome P450"/>
    <property type="match status" value="1"/>
</dbReference>
<reference evidence="9" key="2">
    <citation type="submission" date="2013-12" db="EMBL/GenBank/DDBJ databases">
        <authorList>
            <person name="Yu Y."/>
            <person name="Lee S."/>
            <person name="de Baynast K."/>
            <person name="Wissotski M."/>
            <person name="Liu L."/>
            <person name="Talag J."/>
            <person name="Goicoechea J."/>
            <person name="Angelova A."/>
            <person name="Jetty R."/>
            <person name="Kudrna D."/>
            <person name="Golser W."/>
            <person name="Rivera L."/>
            <person name="Zhang J."/>
            <person name="Wing R."/>
        </authorList>
    </citation>
    <scope>NUCLEOTIDE SEQUENCE</scope>
</reference>
<evidence type="ECO:0000313" key="8">
    <source>
        <dbReference type="EnsemblPlants" id="LPERR07G11550.1"/>
    </source>
</evidence>
<evidence type="ECO:0000256" key="1">
    <source>
        <dbReference type="ARBA" id="ARBA00010617"/>
    </source>
</evidence>
<dbReference type="Proteomes" id="UP000032180">
    <property type="component" value="Chromosome 7"/>
</dbReference>
<feature type="transmembrane region" description="Helical" evidence="7">
    <location>
        <begin position="88"/>
        <end position="107"/>
    </location>
</feature>
<keyword evidence="7" id="KW-1133">Transmembrane helix</keyword>
<evidence type="ECO:0000256" key="3">
    <source>
        <dbReference type="ARBA" id="ARBA00022723"/>
    </source>
</evidence>
<dbReference type="Gramene" id="LPERR07G11550.1">
    <property type="protein sequence ID" value="LPERR07G11550.1"/>
    <property type="gene ID" value="LPERR07G11550"/>
</dbReference>
<dbReference type="PANTHER" id="PTHR24304">
    <property type="entry name" value="CYTOCHROME P450 FAMILY 7"/>
    <property type="match status" value="1"/>
</dbReference>
<dbReference type="InterPro" id="IPR036396">
    <property type="entry name" value="Cyt_P450_sf"/>
</dbReference>
<keyword evidence="7" id="KW-0812">Transmembrane</keyword>
<keyword evidence="9" id="KW-1185">Reference proteome</keyword>
<reference evidence="8 9" key="1">
    <citation type="submission" date="2012-08" db="EMBL/GenBank/DDBJ databases">
        <title>Oryza genome evolution.</title>
        <authorList>
            <person name="Wing R.A."/>
        </authorList>
    </citation>
    <scope>NUCLEOTIDE SEQUENCE</scope>
</reference>
<dbReference type="InterPro" id="IPR050529">
    <property type="entry name" value="CYP450_sterol_14alpha_dmase"/>
</dbReference>
<keyword evidence="3 5" id="KW-0479">Metal-binding</keyword>
<dbReference type="InterPro" id="IPR001128">
    <property type="entry name" value="Cyt_P450"/>
</dbReference>
<proteinExistence type="inferred from homology"/>
<dbReference type="HOGENOM" id="CLU_001570_15_0_1"/>
<dbReference type="PRINTS" id="PR00385">
    <property type="entry name" value="P450"/>
</dbReference>
<dbReference type="STRING" id="77586.A0A0D9WYN0"/>
<dbReference type="PRINTS" id="PR00465">
    <property type="entry name" value="EP450IV"/>
</dbReference>
<feature type="compositionally biased region" description="Basic and acidic residues" evidence="6">
    <location>
        <begin position="72"/>
        <end position="82"/>
    </location>
</feature>
<dbReference type="Gene3D" id="1.10.630.10">
    <property type="entry name" value="Cytochrome P450"/>
    <property type="match status" value="1"/>
</dbReference>
<dbReference type="PANTHER" id="PTHR24304:SF2">
    <property type="entry name" value="24-HYDROXYCHOLESTEROL 7-ALPHA-HYDROXYLASE"/>
    <property type="match status" value="1"/>
</dbReference>
<dbReference type="AlphaFoldDB" id="A0A0D9WYN0"/>
<keyword evidence="7" id="KW-0472">Membrane</keyword>
<reference evidence="8" key="3">
    <citation type="submission" date="2015-04" db="UniProtKB">
        <authorList>
            <consortium name="EnsemblPlants"/>
        </authorList>
    </citation>
    <scope>IDENTIFICATION</scope>
</reference>